<organism evidence="4 5">
    <name type="scientific">Ligilactobacillus agilis</name>
    <dbReference type="NCBI Taxonomy" id="1601"/>
    <lineage>
        <taxon>Bacteria</taxon>
        <taxon>Bacillati</taxon>
        <taxon>Bacillota</taxon>
        <taxon>Bacilli</taxon>
        <taxon>Lactobacillales</taxon>
        <taxon>Lactobacillaceae</taxon>
        <taxon>Ligilactobacillus</taxon>
    </lineage>
</organism>
<feature type="transmembrane region" description="Helical" evidence="2">
    <location>
        <begin position="517"/>
        <end position="543"/>
    </location>
</feature>
<reference evidence="5" key="1">
    <citation type="submission" date="2017-12" db="EMBL/GenBank/DDBJ databases">
        <authorList>
            <person name="Christensen H."/>
        </authorList>
    </citation>
    <scope>NUCLEOTIDE SEQUENCE [LARGE SCALE GENOMIC DNA]</scope>
    <source>
        <strain evidence="5">268A</strain>
    </source>
</reference>
<feature type="region of interest" description="Disordered" evidence="1">
    <location>
        <begin position="739"/>
        <end position="760"/>
    </location>
</feature>
<comment type="caution">
    <text evidence="4">The sequence shown here is derived from an EMBL/GenBank/DDBJ whole genome shotgun (WGS) entry which is preliminary data.</text>
</comment>
<feature type="signal peptide" evidence="3">
    <location>
        <begin position="1"/>
        <end position="29"/>
    </location>
</feature>
<feature type="transmembrane region" description="Helical" evidence="2">
    <location>
        <begin position="261"/>
        <end position="282"/>
    </location>
</feature>
<keyword evidence="3" id="KW-0732">Signal</keyword>
<evidence type="ECO:0000256" key="3">
    <source>
        <dbReference type="SAM" id="SignalP"/>
    </source>
</evidence>
<evidence type="ECO:0000256" key="1">
    <source>
        <dbReference type="SAM" id="MobiDB-lite"/>
    </source>
</evidence>
<proteinExistence type="predicted"/>
<feature type="transmembrane region" description="Helical" evidence="2">
    <location>
        <begin position="205"/>
        <end position="230"/>
    </location>
</feature>
<evidence type="ECO:0000256" key="2">
    <source>
        <dbReference type="SAM" id="Phobius"/>
    </source>
</evidence>
<feature type="chain" id="PRO_5014193530" evidence="3">
    <location>
        <begin position="30"/>
        <end position="1523"/>
    </location>
</feature>
<evidence type="ECO:0000313" key="5">
    <source>
        <dbReference type="Proteomes" id="UP000234579"/>
    </source>
</evidence>
<evidence type="ECO:0000313" key="4">
    <source>
        <dbReference type="EMBL" id="PLA75902.1"/>
    </source>
</evidence>
<name>A0A2I2A951_9LACO</name>
<keyword evidence="2" id="KW-1133">Transmembrane helix</keyword>
<keyword evidence="2" id="KW-0472">Membrane</keyword>
<feature type="transmembrane region" description="Helical" evidence="2">
    <location>
        <begin position="632"/>
        <end position="653"/>
    </location>
</feature>
<gene>
    <name evidence="4" type="ORF">CYR79_09050</name>
</gene>
<feature type="transmembrane region" description="Helical" evidence="2">
    <location>
        <begin position="138"/>
        <end position="159"/>
    </location>
</feature>
<dbReference type="RefSeq" id="WP_101812256.1">
    <property type="nucleotide sequence ID" value="NZ_PKGI01000045.1"/>
</dbReference>
<accession>A0A2I2A951</accession>
<dbReference type="EMBL" id="PKGI01000045">
    <property type="protein sequence ID" value="PLA75902.1"/>
    <property type="molecule type" value="Genomic_DNA"/>
</dbReference>
<dbReference type="Proteomes" id="UP000234579">
    <property type="component" value="Unassembled WGS sequence"/>
</dbReference>
<sequence>MFKIKKVVVLLMVLLLGFTGLTCFTSVKAEDSNTSELAKAFAEASQEMSDTNSKDMNKALKKNTNVGNAWSYMGMKSSIWGMGNSTDYSVSYSTLKSHAKEDNSEVSNAFKSRYFASAYGYVLYKTGLDHSYEGGSTLFSMAAFGRFIFGGILLVVLLLSIMVEKIFGFALDLLNMANVTDWIVNGSNTNPDGPFATVAKWTQDAYNSITGLGMVGAGLCFAGAIALALLGMRGTDNPREPGNVGLGRGLLSATYFTMRRVFTMLALPLVMLTLYNIMLSSLQGAFSDSTNSVPQYAATTGLVNFKGWVTNSRLQLPKGISGEFTTSTSSGSVPIVKRSTVAAINYQGAGMESAKPYMDEKNNTIAASLNNTKNVSDSITNLISTWMLGDSYSASNYAAAVQSNFISNHSKDYADKKTSEIAKDLKKSLKKGYSTNGDLTANNEKNVKKASSVTVKFDQAGSGKGLSTLGLYNYLGTKFDNVNMYHNDILKMSGSANQYHHYSVGLVGRGIVSIGNYIFMLGVLLSGTILGFGYAYWTLKAVIESMPKQFGAILMSGLGTAKGFGMFVTTTFGAIISIGGTILIYIFTSSLLVSIGTGIDNYLFSGDSFTGDGYATILPAGAIGINVGASNAVYAGFSTLAGLLLLFIPFFFIKIMGAIKSLWAEWLDYVIRALTATELAAFGGGSMSNYTPLTNNHLGGVGMDGSNQGLGDNFKRGMGQVGAQNAVGGMPGMSGSPLDGGVTSGSMKRSNRMTHPRGVLGKLRNGSAVYNDQLRRRLAERGDPDDVGLASGKDKRRALAHTLGNMALARAGDAVDGAFGTNLGSDIRGIQDANIDDALNKFDKSAEERDALKNLANNDDQNPVEDTNSNFDDDKLVNHIANQHVADQVFDESGLAHDNSEAQDTFLGADETPLASYKDALGNDVNSNNVVGDEKGNYHDLTTGEQVFQEPATVLYGNSESGNLYAPGDVLRDENGDLYANKYQKTAVNPKEGTNSGVFQDAYGNKYNEDDVFNQNGVMYAQNPTLDEQVPVSELSETGEYVDENGNSYLANEVPITTNDKGELEALVPVGQESVQDMSYKSTDPNNLSYFQEDEVKSGYVDSNGNLTDSAIVGYQDKETGQEFTPETLAQGDLSRDKMGNPTVNLPVSGNNLLKDANNQFVKDSDGYFYTKDNNRVRLLQDKNGNLIESANSTGNNPMYTMSVKPEVMGYNAALSPMDQDGNKLEQLYASPFDNGEKKQTYKASDVKLNQPYVISQKGNMTPVKVGEDDKYYDRVGNAYDAREVKRANFAKNAETGRYNMVVPTSNFVDSSGKEHKLKNVNVSGKIAKNVNGDFIPVQRNNTAKVVSGPKMMGVSGLQKVSADTQNMSRTQRTNRYNQAVERFNQARSYKISNPNSDKVHQSFVNAQAELRAAKLNRDARDIPSSFNVMNKTMPPAVKTDTKTVINTMQELQRAKAEVDKLVLVNRGKPKGEDFNKQATALKSKITTLRGKLNSFGVSNSVMNQNTSQLKQTLIKLASYINN</sequence>
<keyword evidence="2" id="KW-0812">Transmembrane</keyword>
<protein>
    <submittedName>
        <fullName evidence="4">Uncharacterized protein</fullName>
    </submittedName>
</protein>
<feature type="transmembrane region" description="Helical" evidence="2">
    <location>
        <begin position="564"/>
        <end position="587"/>
    </location>
</feature>